<evidence type="ECO:0000313" key="2">
    <source>
        <dbReference type="Proteomes" id="UP000093199"/>
    </source>
</evidence>
<dbReference type="Proteomes" id="UP000093199">
    <property type="component" value="Unassembled WGS sequence"/>
</dbReference>
<keyword evidence="2" id="KW-1185">Reference proteome</keyword>
<dbReference type="AlphaFoldDB" id="A0A1C0YB15"/>
<proteinExistence type="predicted"/>
<reference evidence="1 2" key="1">
    <citation type="submission" date="2016-07" db="EMBL/GenBank/DDBJ databases">
        <title>Caryophanon tenue genome sequencing.</title>
        <authorList>
            <person name="Verma A."/>
            <person name="Pal Y."/>
            <person name="Krishnamurthi S."/>
        </authorList>
    </citation>
    <scope>NUCLEOTIDE SEQUENCE [LARGE SCALE GENOMIC DNA]</scope>
    <source>
        <strain evidence="1 2">DSM 14152</strain>
    </source>
</reference>
<dbReference type="OrthoDB" id="9871853at2"/>
<gene>
    <name evidence="1" type="ORF">A6M13_15670</name>
</gene>
<evidence type="ECO:0000313" key="1">
    <source>
        <dbReference type="EMBL" id="OCS84321.1"/>
    </source>
</evidence>
<protein>
    <submittedName>
        <fullName evidence="1">Uncharacterized protein</fullName>
    </submittedName>
</protein>
<dbReference type="EMBL" id="MASJ01000027">
    <property type="protein sequence ID" value="OCS84321.1"/>
    <property type="molecule type" value="Genomic_DNA"/>
</dbReference>
<name>A0A1C0YB15_9BACL</name>
<comment type="caution">
    <text evidence="1">The sequence shown here is derived from an EMBL/GenBank/DDBJ whole genome shotgun (WGS) entry which is preliminary data.</text>
</comment>
<sequence length="106" mass="12442">MTTILSKLHIKLRKQKQQPKRLTTISLPRQVSPLNSELDNYYKRLDANELSGVEMYALGELVERYIHECAMLDSREIITYFKGKMYMTTNPTVLQHKLQAVRPFVQ</sequence>
<dbReference type="RefSeq" id="WP_066546587.1">
    <property type="nucleotide sequence ID" value="NZ_MASJ01000027.1"/>
</dbReference>
<organism evidence="1 2">
    <name type="scientific">Caryophanon tenue</name>
    <dbReference type="NCBI Taxonomy" id="33978"/>
    <lineage>
        <taxon>Bacteria</taxon>
        <taxon>Bacillati</taxon>
        <taxon>Bacillota</taxon>
        <taxon>Bacilli</taxon>
        <taxon>Bacillales</taxon>
        <taxon>Caryophanaceae</taxon>
        <taxon>Caryophanon</taxon>
    </lineage>
</organism>
<accession>A0A1C0YB15</accession>